<name>A0A9D4GKF0_DREPO</name>
<gene>
    <name evidence="2" type="ORF">DPMN_118577</name>
</gene>
<proteinExistence type="predicted"/>
<dbReference type="AlphaFoldDB" id="A0A9D4GKF0"/>
<feature type="region of interest" description="Disordered" evidence="1">
    <location>
        <begin position="1"/>
        <end position="32"/>
    </location>
</feature>
<accession>A0A9D4GKF0</accession>
<comment type="caution">
    <text evidence="2">The sequence shown here is derived from an EMBL/GenBank/DDBJ whole genome shotgun (WGS) entry which is preliminary data.</text>
</comment>
<evidence type="ECO:0000256" key="1">
    <source>
        <dbReference type="SAM" id="MobiDB-lite"/>
    </source>
</evidence>
<keyword evidence="3" id="KW-1185">Reference proteome</keyword>
<evidence type="ECO:0000313" key="3">
    <source>
        <dbReference type="Proteomes" id="UP000828390"/>
    </source>
</evidence>
<protein>
    <submittedName>
        <fullName evidence="2">Uncharacterized protein</fullName>
    </submittedName>
</protein>
<dbReference type="Proteomes" id="UP000828390">
    <property type="component" value="Unassembled WGS sequence"/>
</dbReference>
<sequence>MDGIDGANAAATRRTKNGHNAPHGERHATGVTRKTIGDECVNQKTFMMSIKVTVTVKIHRTMIRVIRGYNPTP</sequence>
<dbReference type="EMBL" id="JAIWYP010000005">
    <property type="protein sequence ID" value="KAH3817049.1"/>
    <property type="molecule type" value="Genomic_DNA"/>
</dbReference>
<organism evidence="2 3">
    <name type="scientific">Dreissena polymorpha</name>
    <name type="common">Zebra mussel</name>
    <name type="synonym">Mytilus polymorpha</name>
    <dbReference type="NCBI Taxonomy" id="45954"/>
    <lineage>
        <taxon>Eukaryota</taxon>
        <taxon>Metazoa</taxon>
        <taxon>Spiralia</taxon>
        <taxon>Lophotrochozoa</taxon>
        <taxon>Mollusca</taxon>
        <taxon>Bivalvia</taxon>
        <taxon>Autobranchia</taxon>
        <taxon>Heteroconchia</taxon>
        <taxon>Euheterodonta</taxon>
        <taxon>Imparidentia</taxon>
        <taxon>Neoheterodontei</taxon>
        <taxon>Myida</taxon>
        <taxon>Dreissenoidea</taxon>
        <taxon>Dreissenidae</taxon>
        <taxon>Dreissena</taxon>
    </lineage>
</organism>
<evidence type="ECO:0000313" key="2">
    <source>
        <dbReference type="EMBL" id="KAH3817049.1"/>
    </source>
</evidence>
<reference evidence="2" key="2">
    <citation type="submission" date="2020-11" db="EMBL/GenBank/DDBJ databases">
        <authorList>
            <person name="McCartney M.A."/>
            <person name="Auch B."/>
            <person name="Kono T."/>
            <person name="Mallez S."/>
            <person name="Becker A."/>
            <person name="Gohl D.M."/>
            <person name="Silverstein K.A.T."/>
            <person name="Koren S."/>
            <person name="Bechman K.B."/>
            <person name="Herman A."/>
            <person name="Abrahante J.E."/>
            <person name="Garbe J."/>
        </authorList>
    </citation>
    <scope>NUCLEOTIDE SEQUENCE</scope>
    <source>
        <strain evidence="2">Duluth1</strain>
        <tissue evidence="2">Whole animal</tissue>
    </source>
</reference>
<reference evidence="2" key="1">
    <citation type="journal article" date="2019" name="bioRxiv">
        <title>The Genome of the Zebra Mussel, Dreissena polymorpha: A Resource for Invasive Species Research.</title>
        <authorList>
            <person name="McCartney M.A."/>
            <person name="Auch B."/>
            <person name="Kono T."/>
            <person name="Mallez S."/>
            <person name="Zhang Y."/>
            <person name="Obille A."/>
            <person name="Becker A."/>
            <person name="Abrahante J.E."/>
            <person name="Garbe J."/>
            <person name="Badalamenti J.P."/>
            <person name="Herman A."/>
            <person name="Mangelson H."/>
            <person name="Liachko I."/>
            <person name="Sullivan S."/>
            <person name="Sone E.D."/>
            <person name="Koren S."/>
            <person name="Silverstein K.A.T."/>
            <person name="Beckman K.B."/>
            <person name="Gohl D.M."/>
        </authorList>
    </citation>
    <scope>NUCLEOTIDE SEQUENCE</scope>
    <source>
        <strain evidence="2">Duluth1</strain>
        <tissue evidence="2">Whole animal</tissue>
    </source>
</reference>